<proteinExistence type="predicted"/>
<protein>
    <recommendedName>
        <fullName evidence="5">DUF4347 domain-containing protein</fullName>
    </recommendedName>
</protein>
<evidence type="ECO:0000313" key="4">
    <source>
        <dbReference type="Proteomes" id="UP001500954"/>
    </source>
</evidence>
<evidence type="ECO:0000259" key="2">
    <source>
        <dbReference type="Pfam" id="PF14252"/>
    </source>
</evidence>
<comment type="caution">
    <text evidence="3">The sequence shown here is derived from an EMBL/GenBank/DDBJ whole genome shotgun (WGS) entry which is preliminary data.</text>
</comment>
<dbReference type="InterPro" id="IPR047589">
    <property type="entry name" value="DUF11_rpt"/>
</dbReference>
<evidence type="ECO:0008006" key="5">
    <source>
        <dbReference type="Google" id="ProtNLM"/>
    </source>
</evidence>
<dbReference type="RefSeq" id="WP_345006791.1">
    <property type="nucleotide sequence ID" value="NZ_BAABCY010000075.1"/>
</dbReference>
<dbReference type="InterPro" id="IPR001434">
    <property type="entry name" value="OmcB-like_DUF11"/>
</dbReference>
<dbReference type="Pfam" id="PF14252">
    <property type="entry name" value="DUF4347"/>
    <property type="match status" value="1"/>
</dbReference>
<organism evidence="3 4">
    <name type="scientific">Snuella lapsa</name>
    <dbReference type="NCBI Taxonomy" id="870481"/>
    <lineage>
        <taxon>Bacteria</taxon>
        <taxon>Pseudomonadati</taxon>
        <taxon>Bacteroidota</taxon>
        <taxon>Flavobacteriia</taxon>
        <taxon>Flavobacteriales</taxon>
        <taxon>Flavobacteriaceae</taxon>
        <taxon>Snuella</taxon>
    </lineage>
</organism>
<accession>A0ABP6Y2N0</accession>
<dbReference type="Pfam" id="PF01345">
    <property type="entry name" value="DUF11"/>
    <property type="match status" value="1"/>
</dbReference>
<evidence type="ECO:0000313" key="3">
    <source>
        <dbReference type="EMBL" id="GAA3576464.1"/>
    </source>
</evidence>
<reference evidence="4" key="1">
    <citation type="journal article" date="2019" name="Int. J. Syst. Evol. Microbiol.">
        <title>The Global Catalogue of Microorganisms (GCM) 10K type strain sequencing project: providing services to taxonomists for standard genome sequencing and annotation.</title>
        <authorList>
            <consortium name="The Broad Institute Genomics Platform"/>
            <consortium name="The Broad Institute Genome Sequencing Center for Infectious Disease"/>
            <person name="Wu L."/>
            <person name="Ma J."/>
        </authorList>
    </citation>
    <scope>NUCLEOTIDE SEQUENCE [LARGE SCALE GENOMIC DNA]</scope>
    <source>
        <strain evidence="4">JCM 17111</strain>
    </source>
</reference>
<gene>
    <name evidence="3" type="ORF">GCM10022395_26640</name>
</gene>
<sequence length="306" mass="33620">MAKNYFKSSITLNPFHGLTFVIWLLACTLKIYAITNTEQLKDSSYNNLTEQTIFYVDSSLYDKEFLQNEIKCSNGDVSTYHVFSHGKPGELFINGDWLNSFEIERFLKSRIQGLKSAINHINIYGCNFAKGEKGKQAVAYLEAALGVSVAASDDITGIDGDWELEITAEANPVRSIAVPGWKHNLQTASLSATKTSSVDFAVVGERIQYTVDVTNNGDATATNLVVNDLLPEGVTYGPGTAYMNPTIQTEDFEAGAGGWTGSAGNGKPPVVMIPDAFVLENIKIRSFFVLFDELFIPLKRINENKS</sequence>
<dbReference type="InterPro" id="IPR025592">
    <property type="entry name" value="DUF4347"/>
</dbReference>
<dbReference type="EMBL" id="BAABCY010000075">
    <property type="protein sequence ID" value="GAA3576464.1"/>
    <property type="molecule type" value="Genomic_DNA"/>
</dbReference>
<name>A0ABP6Y2N0_9FLAO</name>
<dbReference type="Gene3D" id="2.60.40.740">
    <property type="match status" value="1"/>
</dbReference>
<evidence type="ECO:0000259" key="1">
    <source>
        <dbReference type="Pfam" id="PF01345"/>
    </source>
</evidence>
<keyword evidence="4" id="KW-1185">Reference proteome</keyword>
<dbReference type="NCBIfam" id="TIGR01451">
    <property type="entry name" value="B_ant_repeat"/>
    <property type="match status" value="1"/>
</dbReference>
<feature type="domain" description="DUF11" evidence="1">
    <location>
        <begin position="190"/>
        <end position="241"/>
    </location>
</feature>
<dbReference type="Proteomes" id="UP001500954">
    <property type="component" value="Unassembled WGS sequence"/>
</dbReference>
<feature type="domain" description="DUF4347" evidence="2">
    <location>
        <begin position="73"/>
        <end position="169"/>
    </location>
</feature>
<dbReference type="PROSITE" id="PS51257">
    <property type="entry name" value="PROKAR_LIPOPROTEIN"/>
    <property type="match status" value="1"/>
</dbReference>